<evidence type="ECO:0000313" key="2">
    <source>
        <dbReference type="EMBL" id="RSU13911.1"/>
    </source>
</evidence>
<dbReference type="PIRSF" id="PIRSF021438">
    <property type="entry name" value="DltD"/>
    <property type="match status" value="1"/>
</dbReference>
<keyword evidence="1" id="KW-1003">Cell membrane</keyword>
<name>A0A430B0Y6_9ENTE</name>
<comment type="caution">
    <text evidence="2">The sequence shown here is derived from an EMBL/GenBank/DDBJ whole genome shotgun (WGS) entry which is preliminary data.</text>
</comment>
<gene>
    <name evidence="2" type="ORF">CBF27_03145</name>
</gene>
<reference evidence="2 3" key="1">
    <citation type="submission" date="2017-05" db="EMBL/GenBank/DDBJ databases">
        <title>Vagococcus spp. assemblies.</title>
        <authorList>
            <person name="Gulvik C.A."/>
        </authorList>
    </citation>
    <scope>NUCLEOTIDE SEQUENCE [LARGE SCALE GENOMIC DNA]</scope>
    <source>
        <strain evidence="2 3">LMG 24798</strain>
    </source>
</reference>
<dbReference type="PANTHER" id="PTHR40039:SF1">
    <property type="entry name" value="PROTEIN DLTD"/>
    <property type="match status" value="1"/>
</dbReference>
<dbReference type="InterPro" id="IPR023896">
    <property type="entry name" value="LTA_DltD"/>
</dbReference>
<dbReference type="RefSeq" id="WP_126812334.1">
    <property type="nucleotide sequence ID" value="NZ_NGKC01000002.1"/>
</dbReference>
<proteinExistence type="inferred from homology"/>
<sequence>MNGKKIIAALGPLLAACALLGALLFSPIKQSDKPSDKVLSKSAASMSVNVIRGNMLKNTAMATGRFIPFFGSSEYSRIDAFHPTVLARKYQRPYEPFLLGAAGTQSLTHFFMLQSMSKELQNKQAVFIISPQWFVKDGISDGMFSLYYSPLQVNGWLLSLEHIGPDEMYAADRLLSFSSIQSDTTMKTYLKKIAGGSPLSDSEKAACRRTYRLLSREDALFSRINLKNKEEKIAKAVSKLPDDYNQSSLDKLAVAEGKRAIGDNQFGISTHFYQQRIAPMKKKLKGAQQKYNYLQSPEYADFQLVLDELAKNNVNVLFVIPPVNGKWSDYTGLSTEMLDTFSKKIKKQLTSQGFTNIADFTQQRYMPYFMEDTIHLGWRGWLATDHALQEFLNKPSDRQLQYHTAPAYYLSKDWCNDQAIH</sequence>
<comment type="similarity">
    <text evidence="1">Belongs to the DltD family.</text>
</comment>
<dbReference type="OrthoDB" id="1700484at2"/>
<dbReference type="PANTHER" id="PTHR40039">
    <property type="entry name" value="PROTEIN DLTD"/>
    <property type="match status" value="1"/>
</dbReference>
<dbReference type="NCBIfam" id="TIGR04092">
    <property type="entry name" value="LTA_DltD"/>
    <property type="match status" value="1"/>
</dbReference>
<dbReference type="UniPathway" id="UPA00556"/>
<keyword evidence="3" id="KW-1185">Reference proteome</keyword>
<dbReference type="Pfam" id="PF04914">
    <property type="entry name" value="DltD"/>
    <property type="match status" value="1"/>
</dbReference>
<dbReference type="EMBL" id="NGKC01000002">
    <property type="protein sequence ID" value="RSU13911.1"/>
    <property type="molecule type" value="Genomic_DNA"/>
</dbReference>
<organism evidence="2 3">
    <name type="scientific">Vagococcus acidifermentans</name>
    <dbReference type="NCBI Taxonomy" id="564710"/>
    <lineage>
        <taxon>Bacteria</taxon>
        <taxon>Bacillati</taxon>
        <taxon>Bacillota</taxon>
        <taxon>Bacilli</taxon>
        <taxon>Lactobacillales</taxon>
        <taxon>Enterococcaceae</taxon>
        <taxon>Vagococcus</taxon>
    </lineage>
</organism>
<dbReference type="InterPro" id="IPR006998">
    <property type="entry name" value="DltD"/>
</dbReference>
<evidence type="ECO:0000313" key="3">
    <source>
        <dbReference type="Proteomes" id="UP000286773"/>
    </source>
</evidence>
<dbReference type="PROSITE" id="PS51257">
    <property type="entry name" value="PROKAR_LIPOPROTEIN"/>
    <property type="match status" value="1"/>
</dbReference>
<keyword evidence="1" id="KW-0472">Membrane</keyword>
<protein>
    <recommendedName>
        <fullName evidence="1">Protein DltD</fullName>
    </recommendedName>
</protein>
<dbReference type="AlphaFoldDB" id="A0A430B0Y6"/>
<dbReference type="Proteomes" id="UP000286773">
    <property type="component" value="Unassembled WGS sequence"/>
</dbReference>
<dbReference type="GO" id="GO:0070395">
    <property type="term" value="P:lipoteichoic acid biosynthetic process"/>
    <property type="evidence" value="ECO:0007669"/>
    <property type="project" value="UniProtKB-UniRule"/>
</dbReference>
<accession>A0A430B0Y6</accession>
<comment type="pathway">
    <text evidence="1">Cell wall biogenesis; lipoteichoic acid biosynthesis.</text>
</comment>
<dbReference type="GO" id="GO:0005886">
    <property type="term" value="C:plasma membrane"/>
    <property type="evidence" value="ECO:0007669"/>
    <property type="project" value="UniProtKB-UniRule"/>
</dbReference>
<evidence type="ECO:0000256" key="1">
    <source>
        <dbReference type="PIRNR" id="PIRNR021438"/>
    </source>
</evidence>